<evidence type="ECO:0000313" key="7">
    <source>
        <dbReference type="Proteomes" id="UP001549366"/>
    </source>
</evidence>
<feature type="signal peptide" evidence="4">
    <location>
        <begin position="1"/>
        <end position="32"/>
    </location>
</feature>
<dbReference type="Pfam" id="PF00097">
    <property type="entry name" value="zf-C3HC4"/>
    <property type="match status" value="1"/>
</dbReference>
<dbReference type="SMART" id="SM00184">
    <property type="entry name" value="RING"/>
    <property type="match status" value="1"/>
</dbReference>
<dbReference type="Gene3D" id="3.30.40.10">
    <property type="entry name" value="Zinc/RING finger domain, C3HC4 (zinc finger)"/>
    <property type="match status" value="1"/>
</dbReference>
<evidence type="ECO:0000259" key="5">
    <source>
        <dbReference type="PROSITE" id="PS50089"/>
    </source>
</evidence>
<feature type="domain" description="RING-type" evidence="5">
    <location>
        <begin position="1027"/>
        <end position="1065"/>
    </location>
</feature>
<evidence type="ECO:0000256" key="1">
    <source>
        <dbReference type="ARBA" id="ARBA00022723"/>
    </source>
</evidence>
<organism evidence="6 7">
    <name type="scientific">Endozoicomonas lisbonensis</name>
    <dbReference type="NCBI Taxonomy" id="3120522"/>
    <lineage>
        <taxon>Bacteria</taxon>
        <taxon>Pseudomonadati</taxon>
        <taxon>Pseudomonadota</taxon>
        <taxon>Gammaproteobacteria</taxon>
        <taxon>Oceanospirillales</taxon>
        <taxon>Endozoicomonadaceae</taxon>
        <taxon>Endozoicomonas</taxon>
    </lineage>
</organism>
<accession>A0ABV2SG23</accession>
<dbReference type="InterPro" id="IPR018957">
    <property type="entry name" value="Znf_C3HC4_RING-type"/>
</dbReference>
<protein>
    <recommendedName>
        <fullName evidence="5">RING-type domain-containing protein</fullName>
    </recommendedName>
</protein>
<feature type="chain" id="PRO_5046750256" description="RING-type domain-containing protein" evidence="4">
    <location>
        <begin position="33"/>
        <end position="1092"/>
    </location>
</feature>
<dbReference type="PANTHER" id="PTHR23327">
    <property type="entry name" value="RING FINGER PROTEIN 127"/>
    <property type="match status" value="1"/>
</dbReference>
<dbReference type="Proteomes" id="UP001549366">
    <property type="component" value="Unassembled WGS sequence"/>
</dbReference>
<proteinExistence type="predicted"/>
<keyword evidence="2" id="KW-0863">Zinc-finger</keyword>
<keyword evidence="3" id="KW-0862">Zinc</keyword>
<dbReference type="SUPFAM" id="SSF57850">
    <property type="entry name" value="RING/U-box"/>
    <property type="match status" value="1"/>
</dbReference>
<comment type="caution">
    <text evidence="6">The sequence shown here is derived from an EMBL/GenBank/DDBJ whole genome shotgun (WGS) entry which is preliminary data.</text>
</comment>
<dbReference type="PROSITE" id="PS50089">
    <property type="entry name" value="ZF_RING_2"/>
    <property type="match status" value="1"/>
</dbReference>
<dbReference type="InterPro" id="IPR013083">
    <property type="entry name" value="Znf_RING/FYVE/PHD"/>
</dbReference>
<name>A0ABV2SG23_9GAMM</name>
<dbReference type="EMBL" id="JBEWTB010000002">
    <property type="protein sequence ID" value="MET4756727.1"/>
    <property type="molecule type" value="Genomic_DNA"/>
</dbReference>
<keyword evidence="1" id="KW-0479">Metal-binding</keyword>
<evidence type="ECO:0000256" key="3">
    <source>
        <dbReference type="ARBA" id="ARBA00022833"/>
    </source>
</evidence>
<evidence type="ECO:0000313" key="6">
    <source>
        <dbReference type="EMBL" id="MET4756727.1"/>
    </source>
</evidence>
<dbReference type="RefSeq" id="WP_354011042.1">
    <property type="nucleotide sequence ID" value="NZ_JBEWTA010000001.1"/>
</dbReference>
<gene>
    <name evidence="6" type="ORF">V5J35_001919</name>
</gene>
<keyword evidence="4" id="KW-0732">Signal</keyword>
<evidence type="ECO:0000256" key="4">
    <source>
        <dbReference type="SAM" id="SignalP"/>
    </source>
</evidence>
<keyword evidence="7" id="KW-1185">Reference proteome</keyword>
<dbReference type="InterPro" id="IPR001841">
    <property type="entry name" value="Znf_RING"/>
</dbReference>
<reference evidence="6 7" key="1">
    <citation type="submission" date="2024-06" db="EMBL/GenBank/DDBJ databases">
        <title>Genomic Encyclopedia of Type Strains, Phase V (KMG-V): Genome sequencing to study the core and pangenomes of soil and plant-associated prokaryotes.</title>
        <authorList>
            <person name="Whitman W."/>
        </authorList>
    </citation>
    <scope>NUCLEOTIDE SEQUENCE [LARGE SCALE GENOMIC DNA]</scope>
    <source>
        <strain evidence="6 7">NE40</strain>
    </source>
</reference>
<sequence length="1092" mass="124056">MVRTRYKTIYVAAFVSVLLVSVLPAVSLHAFAAPFFGGETGLVQVEKNFVGNFIRVGKDITYRRYFYYFTTKEGIYALLSGLAQMLLTGYVDYQVAREVRNLAPSPFLKHAGFLLTLYSLPLMVRSTTSWYMSKRLTTEQIIIDSPHIQNRFYLELSYNPSGSGEVLKILPVPASIVRSKLNENNQQPSPALDLWNNFYKVLLKKDYVSVELSWFEHDTKAGILVNFINGAGDKQSRIINVEHFKRERLPASIESLLHNEWKPDSHLQHFSINLPVISLLKGDVIQRVMELVLSEDKESVVIPSGSLLTFISSAESGLPYEINLCREGQVYCDTILQLFWRPLPYPHYRLALKFADSGYIRHHESVLRSTLAQPGDINLAEQLTQLFEKVVFSAVMEFIRQQQEYTELSLPESGKVLVANDLVRYSTVEWIGILRALKSKPHEVDMDKVCIWLTNNGFAWPEFFQLKVTSTNRVQTVHPISPSLLPILTNLPPRAQWNVLDILLNTSPIYFFAAFKKLTHRDKIKFLRASEGDETTITEILSHLDENQVNAFTDLLVDSFKFENHQHVSLTALLSALPEEAKDKLINSLTAVFDEEEEDLLFSYIIKNKKTEAFRILVAHPENAIQDKLAKSIVAYIEEGGDIWQNLFITLPAQENFIKKLVLYISQHCEPSSISYNFLGTLSTKLLESPKYDDDLLLFLIAELAKNGFISAASQLVIAPDMLHRSMEKALEASNPNLYTGLARVSSELYLQHILSNYSDNGEKAQEWLKHLPADTQEKLITIGLDADQAGTDFLLNNTRPEAVAQSVLQYLQKSEQKRNNWERMQINHGMLTLKLVINHQCKPCMPPLLQWLSAKSGDQLTEGLANLELPEEQTRWFADTTVSMINSKEIEPAHITGLLVGIAKNLSFRCIKALIEPLPETVSTSLMIGLEEQLKQRPEHFATALESLSELQAGHYLATLTNSQELWENSLCNAYMTTQKLVTSLHAVARFQPNEAHFETIKGWSRTILSTGNFVKKKDLQEDLACSICQEVFKQPVVLPCGHTSCRGCITEWVQHSRSCPNCRLDIFRDWTFPSNHALEKLINNRKLQSE</sequence>
<evidence type="ECO:0000256" key="2">
    <source>
        <dbReference type="ARBA" id="ARBA00022771"/>
    </source>
</evidence>